<dbReference type="EMBL" id="JAWDGP010004039">
    <property type="protein sequence ID" value="KAK3768593.1"/>
    <property type="molecule type" value="Genomic_DNA"/>
</dbReference>
<protein>
    <submittedName>
        <fullName evidence="2">Uncharacterized protein</fullName>
    </submittedName>
</protein>
<evidence type="ECO:0000256" key="1">
    <source>
        <dbReference type="SAM" id="MobiDB-lite"/>
    </source>
</evidence>
<sequence length="70" mass="7534">MPVEGDKDGEFEKEGRRMSEVGAVSSTKGGLREKPLDDGNLTVTDFVAYHIDILSLGTLEGSSNLCGLKY</sequence>
<feature type="region of interest" description="Disordered" evidence="1">
    <location>
        <begin position="1"/>
        <end position="35"/>
    </location>
</feature>
<gene>
    <name evidence="2" type="ORF">RRG08_002424</name>
</gene>
<feature type="compositionally biased region" description="Basic and acidic residues" evidence="1">
    <location>
        <begin position="1"/>
        <end position="19"/>
    </location>
</feature>
<proteinExistence type="predicted"/>
<evidence type="ECO:0000313" key="3">
    <source>
        <dbReference type="Proteomes" id="UP001283361"/>
    </source>
</evidence>
<keyword evidence="3" id="KW-1185">Reference proteome</keyword>
<accession>A0AAE0ZFP2</accession>
<name>A0AAE0ZFP2_9GAST</name>
<organism evidence="2 3">
    <name type="scientific">Elysia crispata</name>
    <name type="common">lettuce slug</name>
    <dbReference type="NCBI Taxonomy" id="231223"/>
    <lineage>
        <taxon>Eukaryota</taxon>
        <taxon>Metazoa</taxon>
        <taxon>Spiralia</taxon>
        <taxon>Lophotrochozoa</taxon>
        <taxon>Mollusca</taxon>
        <taxon>Gastropoda</taxon>
        <taxon>Heterobranchia</taxon>
        <taxon>Euthyneura</taxon>
        <taxon>Panpulmonata</taxon>
        <taxon>Sacoglossa</taxon>
        <taxon>Placobranchoidea</taxon>
        <taxon>Plakobranchidae</taxon>
        <taxon>Elysia</taxon>
    </lineage>
</organism>
<dbReference type="AlphaFoldDB" id="A0AAE0ZFP2"/>
<evidence type="ECO:0000313" key="2">
    <source>
        <dbReference type="EMBL" id="KAK3768593.1"/>
    </source>
</evidence>
<dbReference type="Proteomes" id="UP001283361">
    <property type="component" value="Unassembled WGS sequence"/>
</dbReference>
<reference evidence="2" key="1">
    <citation type="journal article" date="2023" name="G3 (Bethesda)">
        <title>A reference genome for the long-term kleptoplast-retaining sea slug Elysia crispata morphotype clarki.</title>
        <authorList>
            <person name="Eastman K.E."/>
            <person name="Pendleton A.L."/>
            <person name="Shaikh M.A."/>
            <person name="Suttiyut T."/>
            <person name="Ogas R."/>
            <person name="Tomko P."/>
            <person name="Gavelis G."/>
            <person name="Widhalm J.R."/>
            <person name="Wisecaver J.H."/>
        </authorList>
    </citation>
    <scope>NUCLEOTIDE SEQUENCE</scope>
    <source>
        <strain evidence="2">ECLA1</strain>
    </source>
</reference>
<comment type="caution">
    <text evidence="2">The sequence shown here is derived from an EMBL/GenBank/DDBJ whole genome shotgun (WGS) entry which is preliminary data.</text>
</comment>